<dbReference type="Pfam" id="PF01872">
    <property type="entry name" value="RibD_C"/>
    <property type="match status" value="1"/>
</dbReference>
<dbReference type="InterPro" id="IPR024072">
    <property type="entry name" value="DHFR-like_dom_sf"/>
</dbReference>
<accession>A0A1I0W520</accession>
<dbReference type="PANTHER" id="PTHR38011:SF7">
    <property type="entry name" value="2,5-DIAMINO-6-RIBOSYLAMINO-4(3H)-PYRIMIDINONE 5'-PHOSPHATE REDUCTASE"/>
    <property type="match status" value="1"/>
</dbReference>
<evidence type="ECO:0000256" key="1">
    <source>
        <dbReference type="ARBA" id="ARBA00005104"/>
    </source>
</evidence>
<evidence type="ECO:0000256" key="3">
    <source>
        <dbReference type="ARBA" id="ARBA00023002"/>
    </source>
</evidence>
<evidence type="ECO:0000256" key="2">
    <source>
        <dbReference type="ARBA" id="ARBA00022857"/>
    </source>
</evidence>
<dbReference type="GO" id="GO:0009231">
    <property type="term" value="P:riboflavin biosynthetic process"/>
    <property type="evidence" value="ECO:0007669"/>
    <property type="project" value="InterPro"/>
</dbReference>
<dbReference type="RefSeq" id="WP_090030969.1">
    <property type="nucleotide sequence ID" value="NZ_BONM01000024.1"/>
</dbReference>
<dbReference type="Proteomes" id="UP000199012">
    <property type="component" value="Unassembled WGS sequence"/>
</dbReference>
<dbReference type="SUPFAM" id="SSF53597">
    <property type="entry name" value="Dihydrofolate reductase-like"/>
    <property type="match status" value="1"/>
</dbReference>
<protein>
    <submittedName>
        <fullName evidence="5">Pyrimidine reductase, riboflavin biosynthesis</fullName>
    </submittedName>
</protein>
<dbReference type="OrthoDB" id="5243299at2"/>
<gene>
    <name evidence="5" type="ORF">SAMN05421867_102158</name>
</gene>
<dbReference type="STRING" id="988821.SAMN05421867_102158"/>
<dbReference type="PANTHER" id="PTHR38011">
    <property type="entry name" value="DIHYDROFOLATE REDUCTASE FAMILY PROTEIN (AFU_ORTHOLOGUE AFUA_8G06820)"/>
    <property type="match status" value="1"/>
</dbReference>
<organism evidence="5 6">
    <name type="scientific">Cellulomonas marina</name>
    <dbReference type="NCBI Taxonomy" id="988821"/>
    <lineage>
        <taxon>Bacteria</taxon>
        <taxon>Bacillati</taxon>
        <taxon>Actinomycetota</taxon>
        <taxon>Actinomycetes</taxon>
        <taxon>Micrococcales</taxon>
        <taxon>Cellulomonadaceae</taxon>
        <taxon>Cellulomonas</taxon>
    </lineage>
</organism>
<dbReference type="Gene3D" id="3.40.430.10">
    <property type="entry name" value="Dihydrofolate Reductase, subunit A"/>
    <property type="match status" value="1"/>
</dbReference>
<sequence length="269" mass="27382">MSEPPALDVLLPADLAGTRLGPDPTEAALRALWTRPPGPGTGAHPEGPWVRAVMIGTLDGAAAGPDGRTGSINDAADHRVFTTLRALSDVVLVGVGTARDEGYPGALDLPEALVAARGADGFAPGLPLAVVTRSGQLSDALLAGDARPYVVTHAGCPRLDALRTEVGAERLLVHGDDDVDLRGAVAALAAAGLPRIALEGGPSLLARMVTLGLVDELSLTLSPQLVGGDAPRMLAGVPFLDPVVPGRLVHLLHADGVLLARYALGRVEG</sequence>
<evidence type="ECO:0000313" key="6">
    <source>
        <dbReference type="Proteomes" id="UP000199012"/>
    </source>
</evidence>
<name>A0A1I0W520_9CELL</name>
<evidence type="ECO:0000313" key="5">
    <source>
        <dbReference type="EMBL" id="SFA83330.1"/>
    </source>
</evidence>
<comment type="pathway">
    <text evidence="1">Cofactor biosynthesis; riboflavin biosynthesis.</text>
</comment>
<feature type="domain" description="Bacterial bifunctional deaminase-reductase C-terminal" evidence="4">
    <location>
        <begin position="48"/>
        <end position="241"/>
    </location>
</feature>
<dbReference type="InterPro" id="IPR002734">
    <property type="entry name" value="RibDG_C"/>
</dbReference>
<reference evidence="5 6" key="1">
    <citation type="submission" date="2016-10" db="EMBL/GenBank/DDBJ databases">
        <authorList>
            <person name="de Groot N.N."/>
        </authorList>
    </citation>
    <scope>NUCLEOTIDE SEQUENCE [LARGE SCALE GENOMIC DNA]</scope>
    <source>
        <strain evidence="5 6">CGMCC 4.6945</strain>
    </source>
</reference>
<evidence type="ECO:0000259" key="4">
    <source>
        <dbReference type="Pfam" id="PF01872"/>
    </source>
</evidence>
<keyword evidence="6" id="KW-1185">Reference proteome</keyword>
<dbReference type="GO" id="GO:0008703">
    <property type="term" value="F:5-amino-6-(5-phosphoribosylamino)uracil reductase activity"/>
    <property type="evidence" value="ECO:0007669"/>
    <property type="project" value="InterPro"/>
</dbReference>
<proteinExistence type="predicted"/>
<dbReference type="AlphaFoldDB" id="A0A1I0W520"/>
<keyword evidence="2" id="KW-0521">NADP</keyword>
<keyword evidence="3" id="KW-0560">Oxidoreductase</keyword>
<dbReference type="EMBL" id="FOKA01000002">
    <property type="protein sequence ID" value="SFA83330.1"/>
    <property type="molecule type" value="Genomic_DNA"/>
</dbReference>
<dbReference type="InterPro" id="IPR050765">
    <property type="entry name" value="Riboflavin_Biosynth_HTPR"/>
</dbReference>